<organism evidence="4 5">
    <name type="scientific">Mycolicibacterium fallax</name>
    <name type="common">Mycobacterium fallax</name>
    <dbReference type="NCBI Taxonomy" id="1793"/>
    <lineage>
        <taxon>Bacteria</taxon>
        <taxon>Bacillati</taxon>
        <taxon>Actinomycetota</taxon>
        <taxon>Actinomycetes</taxon>
        <taxon>Mycobacteriales</taxon>
        <taxon>Mycobacteriaceae</taxon>
        <taxon>Mycolicibacterium</taxon>
    </lineage>
</organism>
<dbReference type="InterPro" id="IPR023631">
    <property type="entry name" value="Amidase_dom"/>
</dbReference>
<evidence type="ECO:0000256" key="3">
    <source>
        <dbReference type="ARBA" id="ARBA00012922"/>
    </source>
</evidence>
<dbReference type="Proteomes" id="UP000193484">
    <property type="component" value="Unassembled WGS sequence"/>
</dbReference>
<evidence type="ECO:0000313" key="5">
    <source>
        <dbReference type="Proteomes" id="UP000193484"/>
    </source>
</evidence>
<keyword evidence="5" id="KW-1185">Reference proteome</keyword>
<reference evidence="4 5" key="1">
    <citation type="submission" date="2016-01" db="EMBL/GenBank/DDBJ databases">
        <title>The new phylogeny of the genus Mycobacterium.</title>
        <authorList>
            <person name="Tarcisio F."/>
            <person name="Conor M."/>
            <person name="Antonella G."/>
            <person name="Elisabetta G."/>
            <person name="Giulia F.S."/>
            <person name="Sara T."/>
            <person name="Anna F."/>
            <person name="Clotilde B."/>
            <person name="Roberto B."/>
            <person name="Veronica D.S."/>
            <person name="Fabio R."/>
            <person name="Monica P."/>
            <person name="Olivier J."/>
            <person name="Enrico T."/>
            <person name="Nicola S."/>
        </authorList>
    </citation>
    <scope>NUCLEOTIDE SEQUENCE [LARGE SCALE GENOMIC DNA]</scope>
    <source>
        <strain evidence="4 5">DSM 44179</strain>
    </source>
</reference>
<dbReference type="PANTHER" id="PTHR11895">
    <property type="entry name" value="TRANSAMIDASE"/>
    <property type="match status" value="1"/>
</dbReference>
<accession>A0A1X1RIC8</accession>
<proteinExistence type="inferred from homology"/>
<dbReference type="NCBIfam" id="NF005899">
    <property type="entry name" value="PRK07869.1"/>
    <property type="match status" value="1"/>
</dbReference>
<dbReference type="Gene3D" id="3.90.1300.10">
    <property type="entry name" value="Amidase signature (AS) domain"/>
    <property type="match status" value="1"/>
</dbReference>
<dbReference type="InterPro" id="IPR020556">
    <property type="entry name" value="Amidase_CS"/>
</dbReference>
<dbReference type="PANTHER" id="PTHR11895:SF7">
    <property type="entry name" value="GLUTAMYL-TRNA(GLN) AMIDOTRANSFERASE SUBUNIT A, MITOCHONDRIAL"/>
    <property type="match status" value="1"/>
</dbReference>
<dbReference type="Pfam" id="PF01425">
    <property type="entry name" value="Amidase"/>
    <property type="match status" value="1"/>
</dbReference>
<evidence type="ECO:0000256" key="1">
    <source>
        <dbReference type="ARBA" id="ARBA00001311"/>
    </source>
</evidence>
<comment type="similarity">
    <text evidence="2">Belongs to the amidase family.</text>
</comment>
<comment type="catalytic activity">
    <reaction evidence="1">
        <text>a monocarboxylic acid amide + H2O = a monocarboxylate + NH4(+)</text>
        <dbReference type="Rhea" id="RHEA:12020"/>
        <dbReference type="ChEBI" id="CHEBI:15377"/>
        <dbReference type="ChEBI" id="CHEBI:28938"/>
        <dbReference type="ChEBI" id="CHEBI:35757"/>
        <dbReference type="ChEBI" id="CHEBI:83628"/>
        <dbReference type="EC" id="3.5.1.4"/>
    </reaction>
</comment>
<dbReference type="PROSITE" id="PS00571">
    <property type="entry name" value="AMIDASES"/>
    <property type="match status" value="1"/>
</dbReference>
<comment type="caution">
    <text evidence="4">The sequence shown here is derived from an EMBL/GenBank/DDBJ whole genome shotgun (WGS) entry which is preliminary data.</text>
</comment>
<dbReference type="InterPro" id="IPR000120">
    <property type="entry name" value="Amidase"/>
</dbReference>
<evidence type="ECO:0000256" key="2">
    <source>
        <dbReference type="ARBA" id="ARBA00009199"/>
    </source>
</evidence>
<dbReference type="InterPro" id="IPR036928">
    <property type="entry name" value="AS_sf"/>
</dbReference>
<dbReference type="STRING" id="1793.AWC04_05200"/>
<dbReference type="OrthoDB" id="5175573at2"/>
<protein>
    <recommendedName>
        <fullName evidence="3">amidase</fullName>
        <ecNumber evidence="3">3.5.1.4</ecNumber>
    </recommendedName>
</protein>
<dbReference type="EMBL" id="LQOJ01000020">
    <property type="protein sequence ID" value="ORV06834.1"/>
    <property type="molecule type" value="Genomic_DNA"/>
</dbReference>
<dbReference type="AlphaFoldDB" id="A0A1X1RIC8"/>
<dbReference type="EC" id="3.5.1.4" evidence="3"/>
<dbReference type="SUPFAM" id="SSF75304">
    <property type="entry name" value="Amidase signature (AS) enzymes"/>
    <property type="match status" value="1"/>
</dbReference>
<gene>
    <name evidence="4" type="ORF">AWC04_05200</name>
</gene>
<dbReference type="GO" id="GO:0004040">
    <property type="term" value="F:amidase activity"/>
    <property type="evidence" value="ECO:0007669"/>
    <property type="project" value="UniProtKB-EC"/>
</dbReference>
<sequence length="468" mass="49519">MASVHAFGDDALSDLDAVGAVQALRRGAVSAAELAEAAIARTERVNPDLNGLALATFDRARAQAADPGAGHFAGVPSFIKDNTDVAGLPTMQGTDAWAPTPAPVHGDFARMFLGTGLNILGKTQMSEFGFSAACEHPRLGAVRNPWDPSRTAGASSSGSGALVAAGAVPIAHANDGGGSIRIPASCNGLVGLKPSRGRLPLEAAHAEMPIKIVANGVLSRSVRDTAAFYREAEIAWANPKLPPIGDITGPGRRRLRIAVTTRSIRRESAPEVCAATLRTAALLEELGHHVEQLDELPVPDNFVDDFVLYWSLLSMALVRSGRRRFGPSFDPARLDNLSRGLDRHAARNLHRLPLAIARLALTRRRTAALYHRFDVVLTPTLADQPPAVGHLDPMADYAQIIDRLIDWVAFTPLHNITGEPAISLPLARSAAGLPIGMMFGAPLGADASLLELAYQLEAAAPFARIQDG</sequence>
<dbReference type="RefSeq" id="WP_085093753.1">
    <property type="nucleotide sequence ID" value="NZ_AP022603.1"/>
</dbReference>
<evidence type="ECO:0000313" key="4">
    <source>
        <dbReference type="EMBL" id="ORV06834.1"/>
    </source>
</evidence>
<name>A0A1X1RIC8_MYCFA</name>